<dbReference type="GO" id="GO:0016757">
    <property type="term" value="F:glycosyltransferase activity"/>
    <property type="evidence" value="ECO:0007669"/>
    <property type="project" value="UniProtKB-KW"/>
</dbReference>
<dbReference type="PANTHER" id="PTHR45947">
    <property type="entry name" value="SULFOQUINOVOSYL TRANSFERASE SQD2"/>
    <property type="match status" value="1"/>
</dbReference>
<evidence type="ECO:0000313" key="3">
    <source>
        <dbReference type="Proteomes" id="UP001559025"/>
    </source>
</evidence>
<evidence type="ECO:0000259" key="1">
    <source>
        <dbReference type="Pfam" id="PF00534"/>
    </source>
</evidence>
<dbReference type="PANTHER" id="PTHR45947:SF3">
    <property type="entry name" value="SULFOQUINOVOSYL TRANSFERASE SQD2"/>
    <property type="match status" value="1"/>
</dbReference>
<keyword evidence="3" id="KW-1185">Reference proteome</keyword>
<reference evidence="2 3" key="1">
    <citation type="submission" date="2024-01" db="EMBL/GenBank/DDBJ databases">
        <title>New evidence supports the origin of RcGTA from prophage.</title>
        <authorList>
            <person name="Xu Y."/>
            <person name="Liu B."/>
            <person name="Chen F."/>
        </authorList>
    </citation>
    <scope>NUCLEOTIDE SEQUENCE [LARGE SCALE GENOMIC DNA]</scope>
    <source>
        <strain evidence="2 3">CBW1107-2</strain>
    </source>
</reference>
<comment type="caution">
    <text evidence="2">The sequence shown here is derived from an EMBL/GenBank/DDBJ whole genome shotgun (WGS) entry which is preliminary data.</text>
</comment>
<protein>
    <submittedName>
        <fullName evidence="2">Glycosyltransferase family 4 protein</fullName>
        <ecNumber evidence="2">2.4.-.-</ecNumber>
    </submittedName>
</protein>
<dbReference type="Gene3D" id="3.40.50.2000">
    <property type="entry name" value="Glycogen Phosphorylase B"/>
    <property type="match status" value="2"/>
</dbReference>
<dbReference type="SUPFAM" id="SSF53756">
    <property type="entry name" value="UDP-Glycosyltransferase/glycogen phosphorylase"/>
    <property type="match status" value="1"/>
</dbReference>
<dbReference type="CDD" id="cd03801">
    <property type="entry name" value="GT4_PimA-like"/>
    <property type="match status" value="1"/>
</dbReference>
<dbReference type="RefSeq" id="WP_368803972.1">
    <property type="nucleotide sequence ID" value="NZ_JAZHFV010000006.1"/>
</dbReference>
<dbReference type="EC" id="2.4.-.-" evidence="2"/>
<organism evidence="2 3">
    <name type="scientific">Neoaquamicrobium sediminum</name>
    <dbReference type="NCBI Taxonomy" id="1849104"/>
    <lineage>
        <taxon>Bacteria</taxon>
        <taxon>Pseudomonadati</taxon>
        <taxon>Pseudomonadota</taxon>
        <taxon>Alphaproteobacteria</taxon>
        <taxon>Hyphomicrobiales</taxon>
        <taxon>Phyllobacteriaceae</taxon>
        <taxon>Neoaquamicrobium</taxon>
    </lineage>
</organism>
<name>A0ABV3WWC6_9HYPH</name>
<sequence length="406" mass="44891">MKLAYFVKPHLGGTYTVFRQLRKGLRAHGIEVEWMGLSHDAREATAWTDTSENGVLLHTESCSSEKQQAEAMLAALHERGFDGVFVNVLADRVQMNLARYLPAHMLRIMIVHNITPGTYAAARALRDHVHATVGVSQRCRRDLVVRHGFPVSRTFAIPNALEVEEIADRRRRREPAEPLGVLYLGRVEDASKGVFWLPDIMAAVTEPVTLTVAGDGPDLEALKKRLEPHAAITTFLGAVSPDQVPETLASHDVLLMPSRFEGFGLTLLEAMAAGCVPVVSDIAGVTDTIAENDVSGIRFPIGDWRAAARSIDELGRNPERLATMSVAARHRVADKFGLKRMAGSYARLIEDMAHQRPAIALPLPMDEWATPLGLRAGLRTYLPAPVKNWLRVARERWYRNPSRDAA</sequence>
<feature type="domain" description="Glycosyl transferase family 1" evidence="1">
    <location>
        <begin position="168"/>
        <end position="330"/>
    </location>
</feature>
<keyword evidence="2" id="KW-0328">Glycosyltransferase</keyword>
<gene>
    <name evidence="2" type="ORF">V1479_16885</name>
</gene>
<accession>A0ABV3WWC6</accession>
<dbReference type="InterPro" id="IPR050194">
    <property type="entry name" value="Glycosyltransferase_grp1"/>
</dbReference>
<dbReference type="InterPro" id="IPR001296">
    <property type="entry name" value="Glyco_trans_1"/>
</dbReference>
<proteinExistence type="predicted"/>
<evidence type="ECO:0000313" key="2">
    <source>
        <dbReference type="EMBL" id="MEX4008988.1"/>
    </source>
</evidence>
<dbReference type="Proteomes" id="UP001559025">
    <property type="component" value="Unassembled WGS sequence"/>
</dbReference>
<dbReference type="EMBL" id="JAZHFV010000006">
    <property type="protein sequence ID" value="MEX4008988.1"/>
    <property type="molecule type" value="Genomic_DNA"/>
</dbReference>
<dbReference type="Pfam" id="PF00534">
    <property type="entry name" value="Glycos_transf_1"/>
    <property type="match status" value="1"/>
</dbReference>
<keyword evidence="2" id="KW-0808">Transferase</keyword>